<dbReference type="Gene3D" id="3.10.50.40">
    <property type="match status" value="1"/>
</dbReference>
<dbReference type="STRING" id="1349421.OI18_07935"/>
<feature type="domain" description="CobW/HypB/UreG nucleotide-binding" evidence="1">
    <location>
        <begin position="108"/>
        <end position="290"/>
    </location>
</feature>
<dbReference type="OrthoDB" id="9808822at2"/>
<evidence type="ECO:0000313" key="2">
    <source>
        <dbReference type="EMBL" id="KIC95218.1"/>
    </source>
</evidence>
<dbReference type="InterPro" id="IPR027417">
    <property type="entry name" value="P-loop_NTPase"/>
</dbReference>
<dbReference type="SUPFAM" id="SSF54534">
    <property type="entry name" value="FKBP-like"/>
    <property type="match status" value="1"/>
</dbReference>
<evidence type="ECO:0000313" key="3">
    <source>
        <dbReference type="Proteomes" id="UP000031408"/>
    </source>
</evidence>
<dbReference type="AlphaFoldDB" id="A0A0C1LIJ8"/>
<dbReference type="EMBL" id="JSVC01000008">
    <property type="protein sequence ID" value="KIC95218.1"/>
    <property type="molecule type" value="Genomic_DNA"/>
</dbReference>
<keyword evidence="3" id="KW-1185">Reference proteome</keyword>
<dbReference type="InterPro" id="IPR046357">
    <property type="entry name" value="PPIase_dom_sf"/>
</dbReference>
<dbReference type="GO" id="GO:0005737">
    <property type="term" value="C:cytoplasm"/>
    <property type="evidence" value="ECO:0007669"/>
    <property type="project" value="TreeGrafter"/>
</dbReference>
<dbReference type="Pfam" id="PF02492">
    <property type="entry name" value="cobW"/>
    <property type="match status" value="1"/>
</dbReference>
<name>A0A0C1LIJ8_9BACT</name>
<organism evidence="2 3">
    <name type="scientific">Flavihumibacter solisilvae</name>
    <dbReference type="NCBI Taxonomy" id="1349421"/>
    <lineage>
        <taxon>Bacteria</taxon>
        <taxon>Pseudomonadati</taxon>
        <taxon>Bacteroidota</taxon>
        <taxon>Chitinophagia</taxon>
        <taxon>Chitinophagales</taxon>
        <taxon>Chitinophagaceae</taxon>
        <taxon>Flavihumibacter</taxon>
    </lineage>
</organism>
<reference evidence="2 3" key="1">
    <citation type="submission" date="2014-11" db="EMBL/GenBank/DDBJ databases">
        <title>Genome sequence of Flavihumibacter solisilvae 3-3.</title>
        <authorList>
            <person name="Zhou G."/>
            <person name="Li M."/>
            <person name="Wang G."/>
        </authorList>
    </citation>
    <scope>NUCLEOTIDE SEQUENCE [LARGE SCALE GENOMIC DNA]</scope>
    <source>
        <strain evidence="2 3">3-3</strain>
    </source>
</reference>
<protein>
    <recommendedName>
        <fullName evidence="1">CobW/HypB/UreG nucleotide-binding domain-containing protein</fullName>
    </recommendedName>
</protein>
<dbReference type="SUPFAM" id="SSF52540">
    <property type="entry name" value="P-loop containing nucleoside triphosphate hydrolases"/>
    <property type="match status" value="1"/>
</dbReference>
<accession>A0A0C1LIJ8</accession>
<dbReference type="GO" id="GO:0003755">
    <property type="term" value="F:peptidyl-prolyl cis-trans isomerase activity"/>
    <property type="evidence" value="ECO:0007669"/>
    <property type="project" value="InterPro"/>
</dbReference>
<evidence type="ECO:0000259" key="1">
    <source>
        <dbReference type="Pfam" id="PF02492"/>
    </source>
</evidence>
<dbReference type="Gene3D" id="3.40.50.300">
    <property type="entry name" value="P-loop containing nucleotide triphosphate hydrolases"/>
    <property type="match status" value="1"/>
</dbReference>
<dbReference type="InterPro" id="IPR003495">
    <property type="entry name" value="CobW/HypB/UreG_nucleotide-bd"/>
</dbReference>
<dbReference type="InterPro" id="IPR051316">
    <property type="entry name" value="Zinc-reg_GTPase_activator"/>
</dbReference>
<dbReference type="Proteomes" id="UP000031408">
    <property type="component" value="Unassembled WGS sequence"/>
</dbReference>
<dbReference type="PANTHER" id="PTHR13748">
    <property type="entry name" value="COBW-RELATED"/>
    <property type="match status" value="1"/>
</dbReference>
<proteinExistence type="predicted"/>
<sequence>MTVGVKMIVGIRFNMYDESGQLLEAGFDAPPVCYFHGGDLIMRALQEQLCGLSAGDSRRVFLAESENPLGKKIFFDVVIDSVRPATSAEMVAGHHLPGHGNTESQLVVHLVSGFLGSGKTTAIYQACKSLQANGSEPIVITNDQGRLLVDTHFFCSKGIQALQISGGCYCCNYTTLEGMIAGIMTRASERSIVFAEAVGSCTDIVATVMKPLLNSLPGAVVTVTSFADARLLLNLIRGGQIYADDVGYIYHKQLEEAFVIVLNKIDLLHENELKEVRQYLQSAYPDKTILEQNSLVDNGTSAWLSWLEKQKTSLRLPSLELDYDRYAAGEAKMAWLDKELIIESQTGMANIMARELAGDIVARIKAKEMPIGHLKFWINGTDKLGFTAASNKDVTDTQEPGVMSASILINARVEAEPEDLDEIVRDAISNLSAGNEVQVIIKHAALFKPGYPVPVQRIA</sequence>
<dbReference type="PANTHER" id="PTHR13748:SF62">
    <property type="entry name" value="COBW DOMAIN-CONTAINING PROTEIN"/>
    <property type="match status" value="1"/>
</dbReference>
<dbReference type="RefSeq" id="WP_039138718.1">
    <property type="nucleotide sequence ID" value="NZ_JSVC01000008.1"/>
</dbReference>
<comment type="caution">
    <text evidence="2">The sequence shown here is derived from an EMBL/GenBank/DDBJ whole genome shotgun (WGS) entry which is preliminary data.</text>
</comment>
<gene>
    <name evidence="2" type="ORF">OI18_07935</name>
</gene>